<comment type="caution">
    <text evidence="2">The sequence shown here is derived from an EMBL/GenBank/DDBJ whole genome shotgun (WGS) entry which is preliminary data.</text>
</comment>
<dbReference type="AlphaFoldDB" id="A0AAV9JUN1"/>
<protein>
    <submittedName>
        <fullName evidence="2">Uncharacterized protein</fullName>
    </submittedName>
</protein>
<dbReference type="Proteomes" id="UP001324427">
    <property type="component" value="Unassembled WGS sequence"/>
</dbReference>
<gene>
    <name evidence="2" type="ORF">LTR36_007634</name>
</gene>
<feature type="compositionally biased region" description="Polar residues" evidence="1">
    <location>
        <begin position="9"/>
        <end position="39"/>
    </location>
</feature>
<dbReference type="EMBL" id="JAVFHQ010000005">
    <property type="protein sequence ID" value="KAK4549176.1"/>
    <property type="molecule type" value="Genomic_DNA"/>
</dbReference>
<accession>A0AAV9JUN1</accession>
<keyword evidence="3" id="KW-1185">Reference proteome</keyword>
<feature type="region of interest" description="Disordered" evidence="1">
    <location>
        <begin position="1"/>
        <end position="87"/>
    </location>
</feature>
<proteinExistence type="predicted"/>
<organism evidence="2 3">
    <name type="scientific">Oleoguttula mirabilis</name>
    <dbReference type="NCBI Taxonomy" id="1507867"/>
    <lineage>
        <taxon>Eukaryota</taxon>
        <taxon>Fungi</taxon>
        <taxon>Dikarya</taxon>
        <taxon>Ascomycota</taxon>
        <taxon>Pezizomycotina</taxon>
        <taxon>Dothideomycetes</taxon>
        <taxon>Dothideomycetidae</taxon>
        <taxon>Mycosphaerellales</taxon>
        <taxon>Teratosphaeriaceae</taxon>
        <taxon>Oleoguttula</taxon>
    </lineage>
</organism>
<reference evidence="2 3" key="1">
    <citation type="submission" date="2021-11" db="EMBL/GenBank/DDBJ databases">
        <title>Black yeast isolated from Biological Soil Crust.</title>
        <authorList>
            <person name="Kurbessoian T."/>
        </authorList>
    </citation>
    <scope>NUCLEOTIDE SEQUENCE [LARGE SCALE GENOMIC DNA]</scope>
    <source>
        <strain evidence="2 3">CCFEE 5522</strain>
    </source>
</reference>
<evidence type="ECO:0000313" key="3">
    <source>
        <dbReference type="Proteomes" id="UP001324427"/>
    </source>
</evidence>
<feature type="compositionally biased region" description="Basic and acidic residues" evidence="1">
    <location>
        <begin position="69"/>
        <end position="80"/>
    </location>
</feature>
<name>A0AAV9JUN1_9PEZI</name>
<evidence type="ECO:0000256" key="1">
    <source>
        <dbReference type="SAM" id="MobiDB-lite"/>
    </source>
</evidence>
<evidence type="ECO:0000313" key="2">
    <source>
        <dbReference type="EMBL" id="KAK4549176.1"/>
    </source>
</evidence>
<sequence>MAARERSTTIESSSANENTPRQEGPQNDSNDVRGTQSPAARQMGSHAKGKRPMRDMHETPPPKRLNRTMHPEVRPDESPKRSHHRRYDKCGLSTKRKRSHLIDSISSNWMVPYPQWLPEHSAPTTDQLHGGRVSSFVPLEPRDWSTPYLAAIEFLSTITRNDPQTAHDTLAAIYASRRKPGHMDPLVVRDIGEAIAGLIQRSDFGFDQRSPTVPAEGIAGPSGQRVRRVSSAGRSELYRASGNAQPIKVEHQDDDLSRLDITAAPADPTDELHNYTAKIKALVKACEEGIASERIHLQGIVRRMELFDRGRSVGDAILVVSEDD</sequence>
<feature type="compositionally biased region" description="Basic and acidic residues" evidence="1">
    <location>
        <begin position="52"/>
        <end position="61"/>
    </location>
</feature>